<accession>A0ABC8D0T1</accession>
<evidence type="ECO:0000313" key="7">
    <source>
        <dbReference type="Proteomes" id="UP000250069"/>
    </source>
</evidence>
<evidence type="ECO:0000313" key="6">
    <source>
        <dbReference type="EMBL" id="AWX70820.1"/>
    </source>
</evidence>
<name>A0ABC8D0T1_BACVE</name>
<dbReference type="InterPro" id="IPR019734">
    <property type="entry name" value="TPR_rpt"/>
</dbReference>
<dbReference type="Proteomes" id="UP000250069">
    <property type="component" value="Chromosome"/>
</dbReference>
<dbReference type="InterPro" id="IPR051476">
    <property type="entry name" value="Bac_ResReg_Asp_Phosphatase"/>
</dbReference>
<protein>
    <submittedName>
        <fullName evidence="6">Tetratricopeptide repeat protein</fullName>
    </submittedName>
</protein>
<dbReference type="RefSeq" id="WP_105322037.1">
    <property type="nucleotide sequence ID" value="NZ_CP026610.1"/>
</dbReference>
<evidence type="ECO:0000256" key="5">
    <source>
        <dbReference type="ARBA" id="ARBA00038253"/>
    </source>
</evidence>
<keyword evidence="3" id="KW-0677">Repeat</keyword>
<evidence type="ECO:0000256" key="3">
    <source>
        <dbReference type="ARBA" id="ARBA00022737"/>
    </source>
</evidence>
<reference evidence="6 7" key="1">
    <citation type="submission" date="2018-06" db="EMBL/GenBank/DDBJ databases">
        <title>Complete Genome Sequence of Bacillus velezensis DSYZ, a Plant Growth-Promoting Rhizobacterium with Antifungal Activity.</title>
        <authorList>
            <person name="Du B."/>
            <person name="Ding Y."/>
            <person name="Liu K."/>
            <person name="Yao L."/>
            <person name="Wang C."/>
            <person name="Li H."/>
            <person name="Liu H."/>
        </authorList>
    </citation>
    <scope>NUCLEOTIDE SEQUENCE [LARGE SCALE GENOMIC DNA]</scope>
    <source>
        <strain evidence="6 7">DSYZ</strain>
    </source>
</reference>
<keyword evidence="4" id="KW-0802">TPR repeat</keyword>
<dbReference type="InterPro" id="IPR011990">
    <property type="entry name" value="TPR-like_helical_dom_sf"/>
</dbReference>
<evidence type="ECO:0000256" key="2">
    <source>
        <dbReference type="ARBA" id="ARBA00022490"/>
    </source>
</evidence>
<dbReference type="Gene3D" id="1.25.40.10">
    <property type="entry name" value="Tetratricopeptide repeat domain"/>
    <property type="match status" value="2"/>
</dbReference>
<dbReference type="PANTHER" id="PTHR46630">
    <property type="entry name" value="TETRATRICOPEPTIDE REPEAT PROTEIN 29"/>
    <property type="match status" value="1"/>
</dbReference>
<dbReference type="SUPFAM" id="SSF48452">
    <property type="entry name" value="TPR-like"/>
    <property type="match status" value="2"/>
</dbReference>
<proteinExistence type="inferred from homology"/>
<dbReference type="EMBL" id="CP030150">
    <property type="protein sequence ID" value="AWX70820.1"/>
    <property type="molecule type" value="Genomic_DNA"/>
</dbReference>
<organism evidence="6 7">
    <name type="scientific">Bacillus velezensis</name>
    <dbReference type="NCBI Taxonomy" id="492670"/>
    <lineage>
        <taxon>Bacteria</taxon>
        <taxon>Bacillati</taxon>
        <taxon>Bacillota</taxon>
        <taxon>Bacilli</taxon>
        <taxon>Bacillales</taxon>
        <taxon>Bacillaceae</taxon>
        <taxon>Bacillus</taxon>
        <taxon>Bacillus amyloliquefaciens group</taxon>
    </lineage>
</organism>
<evidence type="ECO:0000256" key="1">
    <source>
        <dbReference type="ARBA" id="ARBA00004496"/>
    </source>
</evidence>
<comment type="subcellular location">
    <subcellularLocation>
        <location evidence="1">Cytoplasm</location>
    </subcellularLocation>
</comment>
<dbReference type="PANTHER" id="PTHR46630:SF1">
    <property type="entry name" value="TETRATRICOPEPTIDE REPEAT PROTEIN 29"/>
    <property type="match status" value="1"/>
</dbReference>
<comment type="similarity">
    <text evidence="5">Belongs to the Rap family.</text>
</comment>
<evidence type="ECO:0000256" key="4">
    <source>
        <dbReference type="ARBA" id="ARBA00022803"/>
    </source>
</evidence>
<gene>
    <name evidence="6" type="ORF">BVDSYZ_01685</name>
</gene>
<dbReference type="GO" id="GO:0005737">
    <property type="term" value="C:cytoplasm"/>
    <property type="evidence" value="ECO:0007669"/>
    <property type="project" value="UniProtKB-SubCell"/>
</dbReference>
<dbReference type="AlphaFoldDB" id="A0ABC8D0T1"/>
<keyword evidence="2" id="KW-0963">Cytoplasm</keyword>
<sequence length="390" mass="46102">MGDVLNKDKIPYDLVTKKLNDWYTHIKNDHLDQAGRIKKEVEKDLKNMEESKDVLLYYQLLEFRHELLVNYMNSEKTEELNSSYLAMKRLEDQGNVTGMLEYYFHFFMGMYEFRRKKLTAAITSYRKAESKLTEIDDEIEKAEFFFKVAYVYYYMKQTYFSLNYAYRALEIYTKYDDYFIQRIRCQFILGGNFIDSLEYEKALEIFMESLKIAEEIQVDYLIGMAHINIGICFDELKNYGSAASHLEKALYLLEVGTHSFVAKTLFILTHVKIKQGDKDSADIYFQKGREFVKKTNDAEYTAKFKILEGLYFSNGEYDLISDAFAYFDSMKMYADLENYAVEVARFFYQMQDFQRSSEYYMLSVEAKNKIKKGEIINENQSSYLGSSGVN</sequence>
<dbReference type="Pfam" id="PF18801">
    <property type="entry name" value="RapH_N"/>
    <property type="match status" value="1"/>
</dbReference>
<dbReference type="SMART" id="SM00028">
    <property type="entry name" value="TPR"/>
    <property type="match status" value="5"/>
</dbReference>